<gene>
    <name evidence="2" type="ORF">VNO78_09661</name>
</gene>
<evidence type="ECO:0000256" key="1">
    <source>
        <dbReference type="SAM" id="MobiDB-lite"/>
    </source>
</evidence>
<feature type="region of interest" description="Disordered" evidence="1">
    <location>
        <begin position="83"/>
        <end position="113"/>
    </location>
</feature>
<sequence>MGQNATSEKIAALVSTMNAAMECARGIAARSGEIEKSSSMICTSLAKLESALNSDSLGEVGHTAKLFGPENDHESTTCQGIRKSKPFQTHDQIPNKKAKPSNDPNDISDEDDKINLFDNESKGIRPLNDPDNFHSVPRLTNVGMEQFPTPLAMHIPMNTLKLDSHARWFYYDSEVLLRIGDASATTRDIECLCSGMMIEDKIYLTIKDGEHWYSVVVSLEERIVHHLDSCFHVGQLNEKVVRMRTAMDLLLWPYNECKETLKRKLNLSGKR</sequence>
<evidence type="ECO:0000313" key="3">
    <source>
        <dbReference type="Proteomes" id="UP001386955"/>
    </source>
</evidence>
<dbReference type="InterPro" id="IPR038765">
    <property type="entry name" value="Papain-like_cys_pep_sf"/>
</dbReference>
<dbReference type="EMBL" id="JAYMYS010000002">
    <property type="protein sequence ID" value="KAK7407663.1"/>
    <property type="molecule type" value="Genomic_DNA"/>
</dbReference>
<reference evidence="2 3" key="1">
    <citation type="submission" date="2024-01" db="EMBL/GenBank/DDBJ databases">
        <title>The genomes of 5 underutilized Papilionoideae crops provide insights into root nodulation and disease resistanc.</title>
        <authorList>
            <person name="Jiang F."/>
        </authorList>
    </citation>
    <scope>NUCLEOTIDE SEQUENCE [LARGE SCALE GENOMIC DNA]</scope>
    <source>
        <strain evidence="2">DUOXIRENSHENG_FW03</strain>
        <tissue evidence="2">Leaves</tissue>
    </source>
</reference>
<dbReference type="Proteomes" id="UP001386955">
    <property type="component" value="Unassembled WGS sequence"/>
</dbReference>
<protein>
    <submittedName>
        <fullName evidence="2">Uncharacterized protein</fullName>
    </submittedName>
</protein>
<evidence type="ECO:0000313" key="2">
    <source>
        <dbReference type="EMBL" id="KAK7407663.1"/>
    </source>
</evidence>
<keyword evidence="3" id="KW-1185">Reference proteome</keyword>
<accession>A0AAN9XTQ8</accession>
<name>A0AAN9XTQ8_PSOTE</name>
<organism evidence="2 3">
    <name type="scientific">Psophocarpus tetragonolobus</name>
    <name type="common">Winged bean</name>
    <name type="synonym">Dolichos tetragonolobus</name>
    <dbReference type="NCBI Taxonomy" id="3891"/>
    <lineage>
        <taxon>Eukaryota</taxon>
        <taxon>Viridiplantae</taxon>
        <taxon>Streptophyta</taxon>
        <taxon>Embryophyta</taxon>
        <taxon>Tracheophyta</taxon>
        <taxon>Spermatophyta</taxon>
        <taxon>Magnoliopsida</taxon>
        <taxon>eudicotyledons</taxon>
        <taxon>Gunneridae</taxon>
        <taxon>Pentapetalae</taxon>
        <taxon>rosids</taxon>
        <taxon>fabids</taxon>
        <taxon>Fabales</taxon>
        <taxon>Fabaceae</taxon>
        <taxon>Papilionoideae</taxon>
        <taxon>50 kb inversion clade</taxon>
        <taxon>NPAAA clade</taxon>
        <taxon>indigoferoid/millettioid clade</taxon>
        <taxon>Phaseoleae</taxon>
        <taxon>Psophocarpus</taxon>
    </lineage>
</organism>
<dbReference type="AlphaFoldDB" id="A0AAN9XTQ8"/>
<proteinExistence type="predicted"/>
<comment type="caution">
    <text evidence="2">The sequence shown here is derived from an EMBL/GenBank/DDBJ whole genome shotgun (WGS) entry which is preliminary data.</text>
</comment>
<dbReference type="SUPFAM" id="SSF54001">
    <property type="entry name" value="Cysteine proteinases"/>
    <property type="match status" value="1"/>
</dbReference>